<gene>
    <name evidence="10" type="ordered locus">TP01_0286</name>
</gene>
<feature type="domain" description="SMC hinge" evidence="9">
    <location>
        <begin position="581"/>
        <end position="705"/>
    </location>
</feature>
<dbReference type="eggNOG" id="KOG0018">
    <property type="taxonomic scope" value="Eukaryota"/>
</dbReference>
<feature type="coiled-coil region" evidence="8">
    <location>
        <begin position="897"/>
        <end position="938"/>
    </location>
</feature>
<dbReference type="PIRSF" id="PIRSF005719">
    <property type="entry name" value="SMC"/>
    <property type="match status" value="1"/>
</dbReference>
<dbReference type="VEuPathDB" id="PiroplasmaDB:TpMuguga_01g00286"/>
<evidence type="ECO:0000256" key="2">
    <source>
        <dbReference type="ARBA" id="ARBA00022618"/>
    </source>
</evidence>
<dbReference type="GO" id="GO:0003677">
    <property type="term" value="F:DNA binding"/>
    <property type="evidence" value="ECO:0007669"/>
    <property type="project" value="TreeGrafter"/>
</dbReference>
<keyword evidence="4 8" id="KW-0175">Coiled coil</keyword>
<dbReference type="SMART" id="SM00968">
    <property type="entry name" value="SMC_hinge"/>
    <property type="match status" value="1"/>
</dbReference>
<dbReference type="GO" id="GO:0005634">
    <property type="term" value="C:nucleus"/>
    <property type="evidence" value="ECO:0007669"/>
    <property type="project" value="UniProtKB-SubCell"/>
</dbReference>
<evidence type="ECO:0000256" key="7">
    <source>
        <dbReference type="PIRNR" id="PIRNR005719"/>
    </source>
</evidence>
<accession>Q4N928</accession>
<dbReference type="Pfam" id="PF06470">
    <property type="entry name" value="SMC_hinge"/>
    <property type="match status" value="1"/>
</dbReference>
<dbReference type="SUPFAM" id="SSF52540">
    <property type="entry name" value="P-loop containing nucleoside triphosphate hydrolases"/>
    <property type="match status" value="1"/>
</dbReference>
<proteinExistence type="inferred from homology"/>
<dbReference type="Gene3D" id="3.40.50.300">
    <property type="entry name" value="P-loop containing nucleotide triphosphate hydrolases"/>
    <property type="match status" value="2"/>
</dbReference>
<dbReference type="STRING" id="5875.Q4N928"/>
<dbReference type="InterPro" id="IPR010935">
    <property type="entry name" value="SMC_hinge"/>
</dbReference>
<dbReference type="InterPro" id="IPR036277">
    <property type="entry name" value="SMC_hinge_sf"/>
</dbReference>
<dbReference type="GO" id="GO:0051301">
    <property type="term" value="P:cell division"/>
    <property type="evidence" value="ECO:0007669"/>
    <property type="project" value="UniProtKB-KW"/>
</dbReference>
<dbReference type="InParanoid" id="Q4N928"/>
<keyword evidence="11" id="KW-1185">Reference proteome</keyword>
<feature type="coiled-coil region" evidence="8">
    <location>
        <begin position="462"/>
        <end position="538"/>
    </location>
</feature>
<evidence type="ECO:0000256" key="1">
    <source>
        <dbReference type="ARBA" id="ARBA00004123"/>
    </source>
</evidence>
<organism evidence="10 11">
    <name type="scientific">Theileria parva</name>
    <name type="common">East coast fever infection agent</name>
    <dbReference type="NCBI Taxonomy" id="5875"/>
    <lineage>
        <taxon>Eukaryota</taxon>
        <taxon>Sar</taxon>
        <taxon>Alveolata</taxon>
        <taxon>Apicomplexa</taxon>
        <taxon>Aconoidasida</taxon>
        <taxon>Piroplasmida</taxon>
        <taxon>Theileriidae</taxon>
        <taxon>Theileria</taxon>
    </lineage>
</organism>
<dbReference type="OMA" id="KHMDFQR"/>
<evidence type="ECO:0000256" key="4">
    <source>
        <dbReference type="ARBA" id="ARBA00023054"/>
    </source>
</evidence>
<dbReference type="InterPro" id="IPR024704">
    <property type="entry name" value="SMC"/>
</dbReference>
<keyword evidence="6" id="KW-0131">Cell cycle</keyword>
<feature type="coiled-coil region" evidence="8">
    <location>
        <begin position="761"/>
        <end position="858"/>
    </location>
</feature>
<dbReference type="GO" id="GO:0008278">
    <property type="term" value="C:cohesin complex"/>
    <property type="evidence" value="ECO:0007669"/>
    <property type="project" value="TreeGrafter"/>
</dbReference>
<dbReference type="Gene3D" id="3.30.70.1620">
    <property type="match status" value="1"/>
</dbReference>
<dbReference type="EMBL" id="AAGK01000001">
    <property type="protein sequence ID" value="EAN33530.1"/>
    <property type="molecule type" value="Genomic_DNA"/>
</dbReference>
<comment type="similarity">
    <text evidence="7">Belongs to the SMC family.</text>
</comment>
<dbReference type="Pfam" id="PF02463">
    <property type="entry name" value="SMC_N"/>
    <property type="match status" value="1"/>
</dbReference>
<evidence type="ECO:0000256" key="6">
    <source>
        <dbReference type="ARBA" id="ARBA00023306"/>
    </source>
</evidence>
<evidence type="ECO:0000313" key="10">
    <source>
        <dbReference type="EMBL" id="EAN33530.1"/>
    </source>
</evidence>
<dbReference type="SUPFAM" id="SSF75553">
    <property type="entry name" value="Smc hinge domain"/>
    <property type="match status" value="1"/>
</dbReference>
<dbReference type="PANTHER" id="PTHR18937">
    <property type="entry name" value="STRUCTURAL MAINTENANCE OF CHROMOSOMES SMC FAMILY MEMBER"/>
    <property type="match status" value="1"/>
</dbReference>
<dbReference type="Proteomes" id="UP000001949">
    <property type="component" value="Unassembled WGS sequence"/>
</dbReference>
<dbReference type="KEGG" id="tpv:TP01_0286"/>
<dbReference type="GeneID" id="3502726"/>
<dbReference type="FunCoup" id="Q4N928">
    <property type="interactions" value="144"/>
</dbReference>
<evidence type="ECO:0000256" key="8">
    <source>
        <dbReference type="SAM" id="Coils"/>
    </source>
</evidence>
<dbReference type="InterPro" id="IPR027417">
    <property type="entry name" value="P-loop_NTPase"/>
</dbReference>
<dbReference type="GO" id="GO:0007062">
    <property type="term" value="P:sister chromatid cohesion"/>
    <property type="evidence" value="ECO:0007669"/>
    <property type="project" value="TreeGrafter"/>
</dbReference>
<protein>
    <recommendedName>
        <fullName evidence="7">Structural maintenance of chromosomes protein</fullName>
    </recommendedName>
</protein>
<feature type="coiled-coil region" evidence="8">
    <location>
        <begin position="405"/>
        <end position="432"/>
    </location>
</feature>
<comment type="subcellular location">
    <subcellularLocation>
        <location evidence="1 7">Nucleus</location>
    </subcellularLocation>
</comment>
<reference evidence="10 11" key="1">
    <citation type="journal article" date="2005" name="Science">
        <title>Genome sequence of Theileria parva, a bovine pathogen that transforms lymphocytes.</title>
        <authorList>
            <person name="Gardner M.J."/>
            <person name="Bishop R."/>
            <person name="Shah T."/>
            <person name="de Villiers E.P."/>
            <person name="Carlton J.M."/>
            <person name="Hall N."/>
            <person name="Ren Q."/>
            <person name="Paulsen I.T."/>
            <person name="Pain A."/>
            <person name="Berriman M."/>
            <person name="Wilson R.J.M."/>
            <person name="Sato S."/>
            <person name="Ralph S.A."/>
            <person name="Mann D.J."/>
            <person name="Xiong Z."/>
            <person name="Shallom S.J."/>
            <person name="Weidman J."/>
            <person name="Jiang L."/>
            <person name="Lynn J."/>
            <person name="Weaver B."/>
            <person name="Shoaibi A."/>
            <person name="Domingo A.R."/>
            <person name="Wasawo D."/>
            <person name="Crabtree J."/>
            <person name="Wortman J.R."/>
            <person name="Haas B."/>
            <person name="Angiuoli S.V."/>
            <person name="Creasy T.H."/>
            <person name="Lu C."/>
            <person name="Suh B."/>
            <person name="Silva J.C."/>
            <person name="Utterback T.R."/>
            <person name="Feldblyum T.V."/>
            <person name="Pertea M."/>
            <person name="Allen J."/>
            <person name="Nierman W.C."/>
            <person name="Taracha E.L.N."/>
            <person name="Salzberg S.L."/>
            <person name="White O.R."/>
            <person name="Fitzhugh H.A."/>
            <person name="Morzaria S."/>
            <person name="Venter J.C."/>
            <person name="Fraser C.M."/>
            <person name="Nene V."/>
        </authorList>
    </citation>
    <scope>NUCLEOTIDE SEQUENCE [LARGE SCALE GENOMIC DNA]</scope>
    <source>
        <strain evidence="10 11">Muguga</strain>
    </source>
</reference>
<dbReference type="SUPFAM" id="SSF57997">
    <property type="entry name" value="Tropomyosin"/>
    <property type="match status" value="1"/>
</dbReference>
<dbReference type="Gene3D" id="1.10.287.1490">
    <property type="match status" value="1"/>
</dbReference>
<keyword evidence="2" id="KW-0132">Cell division</keyword>
<dbReference type="GO" id="GO:0005524">
    <property type="term" value="F:ATP binding"/>
    <property type="evidence" value="ECO:0007669"/>
    <property type="project" value="InterPro"/>
</dbReference>
<dbReference type="PANTHER" id="PTHR18937:SF12">
    <property type="entry name" value="STRUCTURAL MAINTENANCE OF CHROMOSOMES PROTEIN"/>
    <property type="match status" value="1"/>
</dbReference>
<dbReference type="GO" id="GO:0016887">
    <property type="term" value="F:ATP hydrolysis activity"/>
    <property type="evidence" value="ECO:0007669"/>
    <property type="project" value="InterPro"/>
</dbReference>
<evidence type="ECO:0000256" key="3">
    <source>
        <dbReference type="ARBA" id="ARBA00022776"/>
    </source>
</evidence>
<keyword evidence="3" id="KW-0498">Mitosis</keyword>
<sequence>MSELDGLDSESFLSESSVSSENVTEVVESVHSLQTDNNLLSFSEKNDVNLGQTSRYELNPFHLSSDQRLKRGTIHAIELHNFKSYFGTVLIDKFASFNAIIGPNGSGKSNLMDAISFVLCIRTSTLRGNNLRDLINKVPDPSDPLENRFAYVALTLKGDTDFSTFKRLINHNGHISYIYNNNVITFKGYTEALHEYKINTLGSTGLIFQGSVNDIISRSPSELTKLFENISGSILYEKPYNYMRDKIAKMRMEYKNLLLKKKNLNNELKQFKTMDSTNKKYHKLLQNHNEIMVKKNLCEFQILEHKFKSHTNKYFTLLNEYKEVVKRWDESNGMKNELEEKLANLYYEQGKLNRQIQQKTQTLNSLRNSMMDFFSNKITLENKIDTLNSVITSTTEDQTLLHTQSQELKIAKSELEKEIESLNTELKSCEKDTFTLSSAQMTEFNRYLKEFNTLTSDNKINIKIIQNNINQFTTQLKSIKSKLKGMRSQEEQVVGNLTKYTGLIEETESKMRDFRSSLEQLQTHMTQLKVRKEKLHTQNCELQDKKDNYTQMLTSLSVLKHEYNYMFKRSVLNNEMAKTVPGVLGEVISLFELTNEAYSTAVMASLGFRAHAIVTRDYQTIAKCIEFLKEKKAEKRDFISLQQLKSDKSTTRQHLSHLLRRFNKLNYAFAIDLIEPNGDSVSNLFEYLLGDTVIVDNLDEAERVVNLRHGRDGVNLQFNVVTLKGQMITRNRTIVVGSTLSTKKSEMELELNKYNKFNALLIEVEKELRDNSDETKRIETELSSGTDKIERFKRNLQLLLTKLEYLRKHKESLDSQRNELSAESDKLMTQLKSLEQTLQELENKLSLENEQLDKLKNEHFAPLNTKFEVSDVYEMVMSRDDKVNNLHNNLMGKKMTLSRYETDLLELERKIESINGRLSDLNAQLTDVKTQLLTLKEDNLSSCDGIETVQSEITSLKQLLQGYTTDINLYTEQLNNITTTDDKYDVMEEINGLKEEIYQFHSQAMALTEFCKVHNLPLRFSITPKSQSESLNLEEEMEQIVLGFPILSNAHEFSISSTSDLESEYKLLCETLVSLKKSLSNLRSYGDLEDKIESTTEEISSVDKETETLKTQLVKLESDFNKIKHERSGLFLHCFETVRENLGPIYRKLSQNEEGAEGQAFLTLDDFPTTSTTPTNSVNTFNSTIDGTLNNNGSNTVNSLVDLEPFNRSIRYNTIPPMKKYLSINLQSGGEKALSSIALLLSLHIYRNSPFVVLDEIDANIDSVKLNNLTKFLMESTFQVIIISLKDKLFSKAQRLIGVYRSHPLCTSKCLVLNLENYPPDE</sequence>
<comment type="caution">
    <text evidence="10">The sequence shown here is derived from an EMBL/GenBank/DDBJ whole genome shotgun (WGS) entry which is preliminary data.</text>
</comment>
<evidence type="ECO:0000256" key="5">
    <source>
        <dbReference type="ARBA" id="ARBA00023242"/>
    </source>
</evidence>
<keyword evidence="5 7" id="KW-0539">Nucleus</keyword>
<evidence type="ECO:0000313" key="11">
    <source>
        <dbReference type="Proteomes" id="UP000001949"/>
    </source>
</evidence>
<dbReference type="InterPro" id="IPR003395">
    <property type="entry name" value="RecF/RecN/SMC_N"/>
</dbReference>
<dbReference type="Gene3D" id="1.20.1060.20">
    <property type="match status" value="1"/>
</dbReference>
<evidence type="ECO:0000259" key="9">
    <source>
        <dbReference type="SMART" id="SM00968"/>
    </source>
</evidence>
<feature type="coiled-coil region" evidence="8">
    <location>
        <begin position="247"/>
        <end position="274"/>
    </location>
</feature>
<name>Q4N928_THEPA</name>